<dbReference type="PATRIC" id="fig|1379910.4.peg.3042"/>
<dbReference type="KEGG" id="ruf:TH63_13985"/>
<accession>A0A0H4WB50</accession>
<dbReference type="Gene3D" id="1.20.910.10">
    <property type="entry name" value="Heme oxygenase-like"/>
    <property type="match status" value="1"/>
</dbReference>
<dbReference type="Pfam" id="PF11251">
    <property type="entry name" value="DUF3050"/>
    <property type="match status" value="1"/>
</dbReference>
<evidence type="ECO:0008006" key="3">
    <source>
        <dbReference type="Google" id="ProtNLM"/>
    </source>
</evidence>
<dbReference type="EMBL" id="CP010777">
    <property type="protein sequence ID" value="AKQ47731.1"/>
    <property type="molecule type" value="Genomic_DNA"/>
</dbReference>
<dbReference type="InterPro" id="IPR024423">
    <property type="entry name" value="DUF3050"/>
</dbReference>
<gene>
    <name evidence="1" type="ORF">TH63_13985</name>
</gene>
<proteinExistence type="predicted"/>
<evidence type="ECO:0000313" key="2">
    <source>
        <dbReference type="Proteomes" id="UP000036458"/>
    </source>
</evidence>
<sequence length="261" mass="30640">MCHERIQWLQSELKPHRDALMEHPLYESIYDLADLRPFMEHHVFAVWDFMSLLKSLQRHLTCVDVPWTPHGNAANRRLINEIVLEEETDIDPEGQPISHFELYVRAMDECGADTQVMKDFIDGLRSGKSVYTLLEKLPVPSHTRDFVKHTFQIIQSGQPHRIAAAFTFGREDVVPDMFRCLIGDMNRRYPGTLDSFQFYMDRHIHLDEEVHSPLAMQMVSELCGNDDQKWEECREEAVACHRMRLHLWDGILEKIQQNKRG</sequence>
<dbReference type="AlphaFoldDB" id="A0A0H4WB50"/>
<protein>
    <recommendedName>
        <fullName evidence="3">DUF3050 domain-containing protein</fullName>
    </recommendedName>
</protein>
<keyword evidence="2" id="KW-1185">Reference proteome</keyword>
<evidence type="ECO:0000313" key="1">
    <source>
        <dbReference type="EMBL" id="AKQ47731.1"/>
    </source>
</evidence>
<organism evidence="1 2">
    <name type="scientific">Rufibacter radiotolerans</name>
    <dbReference type="NCBI Taxonomy" id="1379910"/>
    <lineage>
        <taxon>Bacteria</taxon>
        <taxon>Pseudomonadati</taxon>
        <taxon>Bacteroidota</taxon>
        <taxon>Cytophagia</taxon>
        <taxon>Cytophagales</taxon>
        <taxon>Hymenobacteraceae</taxon>
        <taxon>Rufibacter</taxon>
    </lineage>
</organism>
<dbReference type="SUPFAM" id="SSF48613">
    <property type="entry name" value="Heme oxygenase-like"/>
    <property type="match status" value="1"/>
</dbReference>
<reference evidence="1 2" key="1">
    <citation type="submission" date="2015-01" db="EMBL/GenBank/DDBJ databases">
        <title>Rufibacter sp./DG31D/ whole genome sequencing.</title>
        <authorList>
            <person name="Kim M.K."/>
            <person name="Srinivasan S."/>
            <person name="Lee J.-J."/>
        </authorList>
    </citation>
    <scope>NUCLEOTIDE SEQUENCE [LARGE SCALE GENOMIC DNA]</scope>
    <source>
        <strain evidence="1 2">DG31D</strain>
    </source>
</reference>
<dbReference type="InterPro" id="IPR016084">
    <property type="entry name" value="Haem_Oase-like_multi-hlx"/>
</dbReference>
<dbReference type="Proteomes" id="UP000036458">
    <property type="component" value="Chromosome"/>
</dbReference>
<name>A0A0H4WB50_9BACT</name>